<protein>
    <recommendedName>
        <fullName evidence="1">COMM domain-containing protein 1</fullName>
    </recommendedName>
</protein>
<evidence type="ECO:0000256" key="1">
    <source>
        <dbReference type="ARBA" id="ARBA00016551"/>
    </source>
</evidence>
<dbReference type="OMA" id="MPTAIVE"/>
<dbReference type="GO" id="GO:0032434">
    <property type="term" value="P:regulation of proteasomal ubiquitin-dependent protein catabolic process"/>
    <property type="evidence" value="ECO:0000318"/>
    <property type="project" value="GO_Central"/>
</dbReference>
<dbReference type="GO" id="GO:0005768">
    <property type="term" value="C:endosome"/>
    <property type="evidence" value="ECO:0000318"/>
    <property type="project" value="GO_Central"/>
</dbReference>
<dbReference type="Pfam" id="PF07258">
    <property type="entry name" value="COMM_domain"/>
    <property type="match status" value="1"/>
</dbReference>
<dbReference type="InParanoid" id="F0Z8C5"/>
<evidence type="ECO:0000256" key="2">
    <source>
        <dbReference type="ARBA" id="ARBA00093300"/>
    </source>
</evidence>
<keyword evidence="6" id="KW-1185">Reference proteome</keyword>
<dbReference type="OrthoDB" id="10251426at2759"/>
<sequence length="186" mass="22025">MEQPKYFSSLLGFLLKKEYEKDPACDSIETLKELVFSEQEDVTLEIIEATYNKCFDIIQKAAYSDMQLSSFENLVKESNFSEIQIECLNKFWKVNKKKIHEILYKITKFNNSLQKMSWRIDLKTKSKEIKEINEPVSIIELKLKNNNTNSNTTNDENNIIRFEMDKNQLEETLQQINNIQKHLQTI</sequence>
<dbReference type="KEGG" id="dpp:DICPUDRAFT_26215"/>
<feature type="domain" description="COMM" evidence="4">
    <location>
        <begin position="112"/>
        <end position="186"/>
    </location>
</feature>
<dbReference type="InterPro" id="IPR017920">
    <property type="entry name" value="COMM"/>
</dbReference>
<dbReference type="GeneID" id="10509586"/>
<proteinExistence type="inferred from homology"/>
<dbReference type="GO" id="GO:2000009">
    <property type="term" value="P:negative regulation of protein localization to cell surface"/>
    <property type="evidence" value="ECO:0000318"/>
    <property type="project" value="GO_Central"/>
</dbReference>
<dbReference type="RefSeq" id="XP_003283658.1">
    <property type="nucleotide sequence ID" value="XM_003283610.1"/>
</dbReference>
<dbReference type="GO" id="GO:1902306">
    <property type="term" value="P:negative regulation of sodium ion transmembrane transport"/>
    <property type="evidence" value="ECO:0000318"/>
    <property type="project" value="GO_Central"/>
</dbReference>
<evidence type="ECO:0000313" key="5">
    <source>
        <dbReference type="EMBL" id="EGC39791.1"/>
    </source>
</evidence>
<evidence type="ECO:0000256" key="3">
    <source>
        <dbReference type="ARBA" id="ARBA00093455"/>
    </source>
</evidence>
<gene>
    <name evidence="5" type="ORF">DICPUDRAFT_26215</name>
</gene>
<dbReference type="PANTHER" id="PTHR21199">
    <property type="entry name" value="COMM DOMAIN-CONTAINING PROTEIN 1"/>
    <property type="match status" value="1"/>
</dbReference>
<dbReference type="AlphaFoldDB" id="F0Z8C5"/>
<reference evidence="6" key="1">
    <citation type="journal article" date="2011" name="Genome Biol.">
        <title>Comparative genomics of the social amoebae Dictyostelium discoideum and Dictyostelium purpureum.</title>
        <authorList>
            <consortium name="US DOE Joint Genome Institute (JGI-PGF)"/>
            <person name="Sucgang R."/>
            <person name="Kuo A."/>
            <person name="Tian X."/>
            <person name="Salerno W."/>
            <person name="Parikh A."/>
            <person name="Feasley C.L."/>
            <person name="Dalin E."/>
            <person name="Tu H."/>
            <person name="Huang E."/>
            <person name="Barry K."/>
            <person name="Lindquist E."/>
            <person name="Shapiro H."/>
            <person name="Bruce D."/>
            <person name="Schmutz J."/>
            <person name="Salamov A."/>
            <person name="Fey P."/>
            <person name="Gaudet P."/>
            <person name="Anjard C."/>
            <person name="Babu M.M."/>
            <person name="Basu S."/>
            <person name="Bushmanova Y."/>
            <person name="van der Wel H."/>
            <person name="Katoh-Kurasawa M."/>
            <person name="Dinh C."/>
            <person name="Coutinho P.M."/>
            <person name="Saito T."/>
            <person name="Elias M."/>
            <person name="Schaap P."/>
            <person name="Kay R.R."/>
            <person name="Henrissat B."/>
            <person name="Eichinger L."/>
            <person name="Rivero F."/>
            <person name="Putnam N.H."/>
            <person name="West C.M."/>
            <person name="Loomis W.F."/>
            <person name="Chisholm R.L."/>
            <person name="Shaulsky G."/>
            <person name="Strassmann J.E."/>
            <person name="Queller D.C."/>
            <person name="Kuspa A."/>
            <person name="Grigoriev I.V."/>
        </authorList>
    </citation>
    <scope>NUCLEOTIDE SEQUENCE [LARGE SCALE GENOMIC DNA]</scope>
    <source>
        <strain evidence="6">QSDP1</strain>
    </source>
</reference>
<dbReference type="eggNOG" id="ENOG502RC3T">
    <property type="taxonomic scope" value="Eukaryota"/>
</dbReference>
<dbReference type="Proteomes" id="UP000001064">
    <property type="component" value="Unassembled WGS sequence"/>
</dbReference>
<dbReference type="Pfam" id="PF17221">
    <property type="entry name" value="COMMD1_N"/>
    <property type="match status" value="1"/>
</dbReference>
<dbReference type="STRING" id="5786.F0Z8C5"/>
<evidence type="ECO:0000259" key="4">
    <source>
        <dbReference type="PROSITE" id="PS51269"/>
    </source>
</evidence>
<dbReference type="FunCoup" id="F0Z8C5">
    <property type="interactions" value="18"/>
</dbReference>
<dbReference type="GO" id="GO:0031398">
    <property type="term" value="P:positive regulation of protein ubiquitination"/>
    <property type="evidence" value="ECO:0000318"/>
    <property type="project" value="GO_Central"/>
</dbReference>
<dbReference type="EMBL" id="GL870951">
    <property type="protein sequence ID" value="EGC39791.1"/>
    <property type="molecule type" value="Genomic_DNA"/>
</dbReference>
<comment type="function">
    <text evidence="2">Scaffold protein in the commander complex that is essential for endosomal recycling of transmembrane cargos; the commander complex is composed of the CCC subcomplex and the retriever subcomplex.</text>
</comment>
<dbReference type="InterPro" id="IPR037351">
    <property type="entry name" value="Murr1"/>
</dbReference>
<evidence type="ECO:0000313" key="6">
    <source>
        <dbReference type="Proteomes" id="UP000001064"/>
    </source>
</evidence>
<dbReference type="VEuPathDB" id="AmoebaDB:DICPUDRAFT_26215"/>
<dbReference type="InterPro" id="IPR033776">
    <property type="entry name" value="COMMD1_N"/>
</dbReference>
<comment type="similarity">
    <text evidence="3">Belongs to the COMM domain-containing protein 1 family.</text>
</comment>
<name>F0Z8C5_DICPU</name>
<dbReference type="PROSITE" id="PS51269">
    <property type="entry name" value="COMM"/>
    <property type="match status" value="1"/>
</dbReference>
<dbReference type="GO" id="GO:0055070">
    <property type="term" value="P:copper ion homeostasis"/>
    <property type="evidence" value="ECO:0000318"/>
    <property type="project" value="GO_Central"/>
</dbReference>
<accession>F0Z8C5</accession>
<dbReference type="PANTHER" id="PTHR21199:SF1">
    <property type="entry name" value="COMM DOMAIN-CONTAINING PROTEIN 1"/>
    <property type="match status" value="1"/>
</dbReference>
<organism evidence="5 6">
    <name type="scientific">Dictyostelium purpureum</name>
    <name type="common">Slime mold</name>
    <dbReference type="NCBI Taxonomy" id="5786"/>
    <lineage>
        <taxon>Eukaryota</taxon>
        <taxon>Amoebozoa</taxon>
        <taxon>Evosea</taxon>
        <taxon>Eumycetozoa</taxon>
        <taxon>Dictyostelia</taxon>
        <taxon>Dictyosteliales</taxon>
        <taxon>Dictyosteliaceae</taxon>
        <taxon>Dictyostelium</taxon>
    </lineage>
</organism>